<dbReference type="SUPFAM" id="SSF57180">
    <property type="entry name" value="Cellulose-binding domain"/>
    <property type="match status" value="2"/>
</dbReference>
<name>A0A024U9A9_9STRA</name>
<sequence>MRACQTIAVVLAAAAPWTRSHGILVDPKPTIRDGVPDKTNYCGTIDGYKALPGEKYDDSPEYNTNAFVRQFKKSSFTSLKALVHSQPTTCGECGITRDDGTPQPMPLDGIVKWGHGNEGYVSSHEGPCEVWCDATRVYSNDNCARNIPNGAMPINVAACKGAKRLLFVWLAMHTSSWQVYINCVPLLGGVGAAPPSLASASYSPPSVYTPRTPSPTLPVLREAKPMQQCGGKQFNGPTRCTAGYVCEPKNEWYSQCVERSSDGVATWGQCGGQGYAGATTCKPTDECQIKNNWYSQCVPRQ</sequence>
<dbReference type="RefSeq" id="XP_008868380.1">
    <property type="nucleotide sequence ID" value="XM_008870158.1"/>
</dbReference>
<dbReference type="GO" id="GO:0005576">
    <property type="term" value="C:extracellular region"/>
    <property type="evidence" value="ECO:0007669"/>
    <property type="project" value="InterPro"/>
</dbReference>
<gene>
    <name evidence="5" type="ORF">DYB32_007260</name>
    <name evidence="4" type="ORF">H310_05432</name>
</gene>
<dbReference type="OrthoDB" id="66948at2759"/>
<evidence type="ECO:0000259" key="3">
    <source>
        <dbReference type="PROSITE" id="PS51164"/>
    </source>
</evidence>
<dbReference type="PROSITE" id="PS51164">
    <property type="entry name" value="CBM1_2"/>
    <property type="match status" value="2"/>
</dbReference>
<evidence type="ECO:0000313" key="5">
    <source>
        <dbReference type="EMBL" id="RHY26817.1"/>
    </source>
</evidence>
<feature type="signal peptide" evidence="2">
    <location>
        <begin position="1"/>
        <end position="22"/>
    </location>
</feature>
<organism evidence="4">
    <name type="scientific">Aphanomyces invadans</name>
    <dbReference type="NCBI Taxonomy" id="157072"/>
    <lineage>
        <taxon>Eukaryota</taxon>
        <taxon>Sar</taxon>
        <taxon>Stramenopiles</taxon>
        <taxon>Oomycota</taxon>
        <taxon>Saprolegniomycetes</taxon>
        <taxon>Saprolegniales</taxon>
        <taxon>Verrucalvaceae</taxon>
        <taxon>Aphanomyces</taxon>
    </lineage>
</organism>
<feature type="domain" description="CBM1" evidence="3">
    <location>
        <begin position="262"/>
        <end position="298"/>
    </location>
</feature>
<keyword evidence="1 2" id="KW-0732">Signal</keyword>
<dbReference type="PROSITE" id="PS00562">
    <property type="entry name" value="CBM1_1"/>
    <property type="match status" value="1"/>
</dbReference>
<dbReference type="AlphaFoldDB" id="A0A024U9A9"/>
<dbReference type="eggNOG" id="ENOG502SBQR">
    <property type="taxonomic scope" value="Eukaryota"/>
</dbReference>
<dbReference type="STRING" id="157072.A0A024U9A9"/>
<dbReference type="EMBL" id="QUSY01000904">
    <property type="protein sequence ID" value="RHY26817.1"/>
    <property type="molecule type" value="Genomic_DNA"/>
</dbReference>
<dbReference type="InterPro" id="IPR035971">
    <property type="entry name" value="CBD_sf"/>
</dbReference>
<dbReference type="GO" id="GO:0005975">
    <property type="term" value="P:carbohydrate metabolic process"/>
    <property type="evidence" value="ECO:0007669"/>
    <property type="project" value="InterPro"/>
</dbReference>
<dbReference type="GO" id="GO:0030248">
    <property type="term" value="F:cellulose binding"/>
    <property type="evidence" value="ECO:0007669"/>
    <property type="project" value="InterPro"/>
</dbReference>
<proteinExistence type="predicted"/>
<feature type="chain" id="PRO_5038206819" description="CBM1 domain-containing protein" evidence="2">
    <location>
        <begin position="23"/>
        <end position="301"/>
    </location>
</feature>
<evidence type="ECO:0000256" key="2">
    <source>
        <dbReference type="SAM" id="SignalP"/>
    </source>
</evidence>
<feature type="domain" description="CBM1" evidence="3">
    <location>
        <begin position="221"/>
        <end position="257"/>
    </location>
</feature>
<dbReference type="SMART" id="SM00236">
    <property type="entry name" value="fCBD"/>
    <property type="match status" value="2"/>
</dbReference>
<dbReference type="EMBL" id="KI913960">
    <property type="protein sequence ID" value="ETW02996.1"/>
    <property type="molecule type" value="Genomic_DNA"/>
</dbReference>
<dbReference type="GeneID" id="20082482"/>
<evidence type="ECO:0000313" key="4">
    <source>
        <dbReference type="EMBL" id="ETW02996.1"/>
    </source>
</evidence>
<dbReference type="Pfam" id="PF00734">
    <property type="entry name" value="CBM_1"/>
    <property type="match status" value="2"/>
</dbReference>
<reference evidence="4" key="1">
    <citation type="submission" date="2013-12" db="EMBL/GenBank/DDBJ databases">
        <title>The Genome Sequence of Aphanomyces invadans NJM9701.</title>
        <authorList>
            <consortium name="The Broad Institute Genomics Platform"/>
            <person name="Russ C."/>
            <person name="Tyler B."/>
            <person name="van West P."/>
            <person name="Dieguez-Uribeondo J."/>
            <person name="Young S.K."/>
            <person name="Zeng Q."/>
            <person name="Gargeya S."/>
            <person name="Fitzgerald M."/>
            <person name="Abouelleil A."/>
            <person name="Alvarado L."/>
            <person name="Chapman S.B."/>
            <person name="Gainer-Dewar J."/>
            <person name="Goldberg J."/>
            <person name="Griggs A."/>
            <person name="Gujja S."/>
            <person name="Hansen M."/>
            <person name="Howarth C."/>
            <person name="Imamovic A."/>
            <person name="Ireland A."/>
            <person name="Larimer J."/>
            <person name="McCowan C."/>
            <person name="Murphy C."/>
            <person name="Pearson M."/>
            <person name="Poon T.W."/>
            <person name="Priest M."/>
            <person name="Roberts A."/>
            <person name="Saif S."/>
            <person name="Shea T."/>
            <person name="Sykes S."/>
            <person name="Wortman J."/>
            <person name="Nusbaum C."/>
            <person name="Birren B."/>
        </authorList>
    </citation>
    <scope>NUCLEOTIDE SEQUENCE [LARGE SCALE GENOMIC DNA]</scope>
    <source>
        <strain evidence="4">NJM9701</strain>
    </source>
</reference>
<reference evidence="5 6" key="2">
    <citation type="submission" date="2018-08" db="EMBL/GenBank/DDBJ databases">
        <title>Aphanomyces genome sequencing and annotation.</title>
        <authorList>
            <person name="Minardi D."/>
            <person name="Oidtmann B."/>
            <person name="Van Der Giezen M."/>
            <person name="Studholme D.J."/>
        </authorList>
    </citation>
    <scope>NUCLEOTIDE SEQUENCE [LARGE SCALE GENOMIC DNA]</scope>
    <source>
        <strain evidence="5 6">NJM0002</strain>
    </source>
</reference>
<dbReference type="InterPro" id="IPR000254">
    <property type="entry name" value="CBD"/>
</dbReference>
<dbReference type="Proteomes" id="UP000285060">
    <property type="component" value="Unassembled WGS sequence"/>
</dbReference>
<evidence type="ECO:0000313" key="6">
    <source>
        <dbReference type="Proteomes" id="UP000285060"/>
    </source>
</evidence>
<keyword evidence="6" id="KW-1185">Reference proteome</keyword>
<dbReference type="VEuPathDB" id="FungiDB:H310_05432"/>
<protein>
    <recommendedName>
        <fullName evidence="3">CBM1 domain-containing protein</fullName>
    </recommendedName>
</protein>
<accession>A0A024U9A9</accession>
<evidence type="ECO:0000256" key="1">
    <source>
        <dbReference type="ARBA" id="ARBA00022729"/>
    </source>
</evidence>